<dbReference type="Proteomes" id="UP001162972">
    <property type="component" value="Chromosome 15Z"/>
</dbReference>
<evidence type="ECO:0000313" key="2">
    <source>
        <dbReference type="Proteomes" id="UP001162972"/>
    </source>
</evidence>
<name>A0AAD6JSK6_9ROSI</name>
<protein>
    <submittedName>
        <fullName evidence="1">Uncharacterized protein</fullName>
    </submittedName>
</protein>
<organism evidence="1 2">
    <name type="scientific">Salix udensis</name>
    <dbReference type="NCBI Taxonomy" id="889485"/>
    <lineage>
        <taxon>Eukaryota</taxon>
        <taxon>Viridiplantae</taxon>
        <taxon>Streptophyta</taxon>
        <taxon>Embryophyta</taxon>
        <taxon>Tracheophyta</taxon>
        <taxon>Spermatophyta</taxon>
        <taxon>Magnoliopsida</taxon>
        <taxon>eudicotyledons</taxon>
        <taxon>Gunneridae</taxon>
        <taxon>Pentapetalae</taxon>
        <taxon>rosids</taxon>
        <taxon>fabids</taxon>
        <taxon>Malpighiales</taxon>
        <taxon>Salicaceae</taxon>
        <taxon>Saliceae</taxon>
        <taxon>Salix</taxon>
    </lineage>
</organism>
<accession>A0AAD6JSK6</accession>
<dbReference type="AlphaFoldDB" id="A0AAD6JSK6"/>
<dbReference type="EMBL" id="JAPFFJ010000014">
    <property type="protein sequence ID" value="KAJ6410432.1"/>
    <property type="molecule type" value="Genomic_DNA"/>
</dbReference>
<comment type="caution">
    <text evidence="1">The sequence shown here is derived from an EMBL/GenBank/DDBJ whole genome shotgun (WGS) entry which is preliminary data.</text>
</comment>
<gene>
    <name evidence="1" type="ORF">OIU84_007223</name>
</gene>
<keyword evidence="2" id="KW-1185">Reference proteome</keyword>
<reference evidence="1 2" key="1">
    <citation type="journal article" date="2023" name="Int. J. Mol. Sci.">
        <title>De Novo Assembly and Annotation of 11 Diverse Shrub Willow (Salix) Genomes Reveals Novel Gene Organization in Sex-Linked Regions.</title>
        <authorList>
            <person name="Hyden B."/>
            <person name="Feng K."/>
            <person name="Yates T.B."/>
            <person name="Jawdy S."/>
            <person name="Cereghino C."/>
            <person name="Smart L.B."/>
            <person name="Muchero W."/>
        </authorList>
    </citation>
    <scope>NUCLEOTIDE SEQUENCE [LARGE SCALE GENOMIC DNA]</scope>
    <source>
        <tissue evidence="1">Shoot tip</tissue>
    </source>
</reference>
<evidence type="ECO:0000313" key="1">
    <source>
        <dbReference type="EMBL" id="KAJ6410432.1"/>
    </source>
</evidence>
<sequence length="88" mass="9398">MFGGAAVIDGGFSCRRETDLSSFVYADAIGHYQCFQVVSLALHGGGQSGGGDCKPCGAESRLLMTHTLHHFTYDMSADPPAHFVILVY</sequence>
<proteinExistence type="predicted"/>